<name>D1BB25_SANKS</name>
<keyword evidence="1" id="KW-1133">Transmembrane helix</keyword>
<keyword evidence="3" id="KW-1185">Reference proteome</keyword>
<feature type="transmembrane region" description="Helical" evidence="1">
    <location>
        <begin position="80"/>
        <end position="112"/>
    </location>
</feature>
<dbReference type="EMBL" id="CP001819">
    <property type="protein sequence ID" value="ACZ22726.1"/>
    <property type="molecule type" value="Genomic_DNA"/>
</dbReference>
<gene>
    <name evidence="2" type="ordered locus">Sked_28240</name>
</gene>
<protein>
    <recommendedName>
        <fullName evidence="4">DUF456 domain-containing protein</fullName>
    </recommendedName>
</protein>
<dbReference type="InterPro" id="IPR007403">
    <property type="entry name" value="DUF456"/>
</dbReference>
<dbReference type="RefSeq" id="WP_012867795.1">
    <property type="nucleotide sequence ID" value="NC_013521.1"/>
</dbReference>
<sequence length="160" mass="16043">MSGIQELVVGLVIVVGLVGGTTQLIPGGLVIVGAVLVWAVMTGGAAAWAVLAIAVVAVAVSAVVKYVVAGRHMTRAQVPGFTVVVGAVAGIVLFFVIPVVGLFVGFVGGIFLCELVRRRDAALAWTATRAALTATALTVLIELAGSLVATGAWVVGLLVT</sequence>
<keyword evidence="1" id="KW-0472">Membrane</keyword>
<evidence type="ECO:0008006" key="4">
    <source>
        <dbReference type="Google" id="ProtNLM"/>
    </source>
</evidence>
<organism evidence="2 3">
    <name type="scientific">Sanguibacter keddieii (strain ATCC 51767 / DSM 10542 / NCFB 3025 / ST-74)</name>
    <dbReference type="NCBI Taxonomy" id="446469"/>
    <lineage>
        <taxon>Bacteria</taxon>
        <taxon>Bacillati</taxon>
        <taxon>Actinomycetota</taxon>
        <taxon>Actinomycetes</taxon>
        <taxon>Micrococcales</taxon>
        <taxon>Sanguibacteraceae</taxon>
        <taxon>Sanguibacter</taxon>
    </lineage>
</organism>
<dbReference type="eggNOG" id="COG2839">
    <property type="taxonomic scope" value="Bacteria"/>
</dbReference>
<dbReference type="STRING" id="446469.Sked_28240"/>
<reference evidence="2 3" key="1">
    <citation type="journal article" date="2009" name="Stand. Genomic Sci.">
        <title>Complete genome sequence of Sanguibacter keddieii type strain (ST-74).</title>
        <authorList>
            <person name="Ivanova N."/>
            <person name="Sikorski J."/>
            <person name="Sims D."/>
            <person name="Brettin T."/>
            <person name="Detter J.C."/>
            <person name="Han C."/>
            <person name="Lapidus A."/>
            <person name="Copeland A."/>
            <person name="Glavina Del Rio T."/>
            <person name="Nolan M."/>
            <person name="Chen F."/>
            <person name="Lucas S."/>
            <person name="Tice H."/>
            <person name="Cheng J.F."/>
            <person name="Bruce D."/>
            <person name="Goodwin L."/>
            <person name="Pitluck S."/>
            <person name="Pati A."/>
            <person name="Mavromatis K."/>
            <person name="Chen A."/>
            <person name="Palaniappan K."/>
            <person name="D'haeseleer P."/>
            <person name="Chain P."/>
            <person name="Bristow J."/>
            <person name="Eisen J.A."/>
            <person name="Markowitz V."/>
            <person name="Hugenholtz P."/>
            <person name="Goker M."/>
            <person name="Pukall R."/>
            <person name="Klenk H.P."/>
            <person name="Kyrpides N.C."/>
        </authorList>
    </citation>
    <scope>NUCLEOTIDE SEQUENCE [LARGE SCALE GENOMIC DNA]</scope>
    <source>
        <strain evidence="3">ATCC 51767 / DSM 10542 / NCFB 3025 / ST-74</strain>
    </source>
</reference>
<dbReference type="HOGENOM" id="CLU_109297_3_1_11"/>
<feature type="transmembrane region" description="Helical" evidence="1">
    <location>
        <begin position="132"/>
        <end position="159"/>
    </location>
</feature>
<proteinExistence type="predicted"/>
<dbReference type="KEGG" id="ske:Sked_28240"/>
<dbReference type="Proteomes" id="UP000000322">
    <property type="component" value="Chromosome"/>
</dbReference>
<feature type="transmembrane region" description="Helical" evidence="1">
    <location>
        <begin position="46"/>
        <end position="68"/>
    </location>
</feature>
<dbReference type="Pfam" id="PF04306">
    <property type="entry name" value="DUF456"/>
    <property type="match status" value="1"/>
</dbReference>
<dbReference type="AlphaFoldDB" id="D1BB25"/>
<evidence type="ECO:0000313" key="3">
    <source>
        <dbReference type="Proteomes" id="UP000000322"/>
    </source>
</evidence>
<accession>D1BB25</accession>
<feature type="transmembrane region" description="Helical" evidence="1">
    <location>
        <begin position="7"/>
        <end position="40"/>
    </location>
</feature>
<keyword evidence="1" id="KW-0812">Transmembrane</keyword>
<evidence type="ECO:0000313" key="2">
    <source>
        <dbReference type="EMBL" id="ACZ22726.1"/>
    </source>
</evidence>
<evidence type="ECO:0000256" key="1">
    <source>
        <dbReference type="SAM" id="Phobius"/>
    </source>
</evidence>